<dbReference type="Pfam" id="PF13581">
    <property type="entry name" value="HATPase_c_2"/>
    <property type="match status" value="1"/>
</dbReference>
<reference evidence="3 4" key="1">
    <citation type="submission" date="2019-04" db="EMBL/GenBank/DDBJ databases">
        <title>Streptomyces oryziradicis sp. nov., a novel actinomycete isolated from rhizosphere soil of rice (Oryza sativa L.).</title>
        <authorList>
            <person name="Li C."/>
        </authorList>
    </citation>
    <scope>NUCLEOTIDE SEQUENCE [LARGE SCALE GENOMIC DNA]</scope>
    <source>
        <strain evidence="3 4">NEAU-C40</strain>
    </source>
</reference>
<dbReference type="PANTHER" id="PTHR35526">
    <property type="entry name" value="ANTI-SIGMA-F FACTOR RSBW-RELATED"/>
    <property type="match status" value="1"/>
</dbReference>
<dbReference type="SUPFAM" id="SSF55874">
    <property type="entry name" value="ATPase domain of HSP90 chaperone/DNA topoisomerase II/histidine kinase"/>
    <property type="match status" value="1"/>
</dbReference>
<dbReference type="AlphaFoldDB" id="A0A4U0SQ67"/>
<organism evidence="3 4">
    <name type="scientific">Actinacidiphila oryziradicis</name>
    <dbReference type="NCBI Taxonomy" id="2571141"/>
    <lineage>
        <taxon>Bacteria</taxon>
        <taxon>Bacillati</taxon>
        <taxon>Actinomycetota</taxon>
        <taxon>Actinomycetes</taxon>
        <taxon>Kitasatosporales</taxon>
        <taxon>Streptomycetaceae</taxon>
        <taxon>Actinacidiphila</taxon>
    </lineage>
</organism>
<dbReference type="PANTHER" id="PTHR35526:SF3">
    <property type="entry name" value="ANTI-SIGMA-F FACTOR RSBW"/>
    <property type="match status" value="1"/>
</dbReference>
<dbReference type="InterPro" id="IPR036890">
    <property type="entry name" value="HATPase_C_sf"/>
</dbReference>
<keyword evidence="1" id="KW-0723">Serine/threonine-protein kinase</keyword>
<dbReference type="OrthoDB" id="3852691at2"/>
<dbReference type="Gene3D" id="3.30.565.10">
    <property type="entry name" value="Histidine kinase-like ATPase, C-terminal domain"/>
    <property type="match status" value="1"/>
</dbReference>
<dbReference type="GO" id="GO:0004674">
    <property type="term" value="F:protein serine/threonine kinase activity"/>
    <property type="evidence" value="ECO:0007669"/>
    <property type="project" value="UniProtKB-KW"/>
</dbReference>
<proteinExistence type="predicted"/>
<keyword evidence="3" id="KW-0547">Nucleotide-binding</keyword>
<protein>
    <submittedName>
        <fullName evidence="3">ATP-binding protein</fullName>
    </submittedName>
</protein>
<evidence type="ECO:0000259" key="2">
    <source>
        <dbReference type="Pfam" id="PF13581"/>
    </source>
</evidence>
<dbReference type="RefSeq" id="WP_136722608.1">
    <property type="nucleotide sequence ID" value="NZ_SUMC01000005.1"/>
</dbReference>
<sequence length="154" mass="16310">MYRNHPPASVLEATTVGSPVATGPRQAMAVHIASDLQHVARVRAAVRSALRRWRVPQLTDDLVLMADELVANAIRYSGSSGVEVRLQVEDGIALLEVDDGADTEPVVRQASKVDEDGRGLFLVDALSDTWGSRSKEGGGKTVWATLAVPVAGAA</sequence>
<dbReference type="EMBL" id="SUMC01000005">
    <property type="protein sequence ID" value="TKA12076.1"/>
    <property type="molecule type" value="Genomic_DNA"/>
</dbReference>
<gene>
    <name evidence="3" type="ORF">FCI23_07120</name>
</gene>
<accession>A0A4U0SQ67</accession>
<dbReference type="GO" id="GO:0005524">
    <property type="term" value="F:ATP binding"/>
    <property type="evidence" value="ECO:0007669"/>
    <property type="project" value="UniProtKB-KW"/>
</dbReference>
<keyword evidence="4" id="KW-1185">Reference proteome</keyword>
<keyword evidence="1" id="KW-0418">Kinase</keyword>
<evidence type="ECO:0000313" key="3">
    <source>
        <dbReference type="EMBL" id="TKA12076.1"/>
    </source>
</evidence>
<comment type="caution">
    <text evidence="3">The sequence shown here is derived from an EMBL/GenBank/DDBJ whole genome shotgun (WGS) entry which is preliminary data.</text>
</comment>
<name>A0A4U0SQ67_9ACTN</name>
<evidence type="ECO:0000256" key="1">
    <source>
        <dbReference type="ARBA" id="ARBA00022527"/>
    </source>
</evidence>
<dbReference type="InterPro" id="IPR003594">
    <property type="entry name" value="HATPase_dom"/>
</dbReference>
<dbReference type="CDD" id="cd16936">
    <property type="entry name" value="HATPase_RsbW-like"/>
    <property type="match status" value="1"/>
</dbReference>
<dbReference type="InterPro" id="IPR050267">
    <property type="entry name" value="Anti-sigma-factor_SerPK"/>
</dbReference>
<keyword evidence="3" id="KW-0067">ATP-binding</keyword>
<dbReference type="Proteomes" id="UP000305778">
    <property type="component" value="Unassembled WGS sequence"/>
</dbReference>
<keyword evidence="1" id="KW-0808">Transferase</keyword>
<evidence type="ECO:0000313" key="4">
    <source>
        <dbReference type="Proteomes" id="UP000305778"/>
    </source>
</evidence>
<feature type="domain" description="Histidine kinase/HSP90-like ATPase" evidence="2">
    <location>
        <begin position="33"/>
        <end position="145"/>
    </location>
</feature>